<comment type="caution">
    <text evidence="1">The sequence shown here is derived from an EMBL/GenBank/DDBJ whole genome shotgun (WGS) entry which is preliminary data.</text>
</comment>
<name>A0A8S1R161_9CILI</name>
<keyword evidence="2" id="KW-1185">Reference proteome</keyword>
<evidence type="ECO:0000313" key="2">
    <source>
        <dbReference type="Proteomes" id="UP000692954"/>
    </source>
</evidence>
<sequence length="77" mass="9293">MLLQSIVREVIKYLFLTHNCIKVQQRKLNKINYNKALGLDLKNVKNYNNRGIFFFMRKFQFDQAWKKIQQSDLVGLQ</sequence>
<evidence type="ECO:0000313" key="1">
    <source>
        <dbReference type="EMBL" id="CAD8121215.1"/>
    </source>
</evidence>
<gene>
    <name evidence="1" type="ORF">PSON_ATCC_30995.1.T1310012</name>
</gene>
<dbReference type="EMBL" id="CAJJDN010000131">
    <property type="protein sequence ID" value="CAD8121215.1"/>
    <property type="molecule type" value="Genomic_DNA"/>
</dbReference>
<organism evidence="1 2">
    <name type="scientific">Paramecium sonneborni</name>
    <dbReference type="NCBI Taxonomy" id="65129"/>
    <lineage>
        <taxon>Eukaryota</taxon>
        <taxon>Sar</taxon>
        <taxon>Alveolata</taxon>
        <taxon>Ciliophora</taxon>
        <taxon>Intramacronucleata</taxon>
        <taxon>Oligohymenophorea</taxon>
        <taxon>Peniculida</taxon>
        <taxon>Parameciidae</taxon>
        <taxon>Paramecium</taxon>
    </lineage>
</organism>
<dbReference type="Proteomes" id="UP000692954">
    <property type="component" value="Unassembled WGS sequence"/>
</dbReference>
<dbReference type="AlphaFoldDB" id="A0A8S1R161"/>
<accession>A0A8S1R161</accession>
<protein>
    <submittedName>
        <fullName evidence="1">Uncharacterized protein</fullName>
    </submittedName>
</protein>
<proteinExistence type="predicted"/>
<reference evidence="1" key="1">
    <citation type="submission" date="2021-01" db="EMBL/GenBank/DDBJ databases">
        <authorList>
            <consortium name="Genoscope - CEA"/>
            <person name="William W."/>
        </authorList>
    </citation>
    <scope>NUCLEOTIDE SEQUENCE</scope>
</reference>